<evidence type="ECO:0000256" key="4">
    <source>
        <dbReference type="ARBA" id="ARBA00022692"/>
    </source>
</evidence>
<evidence type="ECO:0000259" key="9">
    <source>
        <dbReference type="PROSITE" id="PS50887"/>
    </source>
</evidence>
<accession>A0A4P7HPT3</accession>
<dbReference type="AlphaFoldDB" id="A0A4P7HPT3"/>
<feature type="transmembrane region" description="Helical" evidence="8">
    <location>
        <begin position="149"/>
        <end position="168"/>
    </location>
</feature>
<keyword evidence="6 8" id="KW-0472">Membrane</keyword>
<dbReference type="PANTHER" id="PTHR45138">
    <property type="entry name" value="REGULATORY COMPONENTS OF SENSORY TRANSDUCTION SYSTEM"/>
    <property type="match status" value="1"/>
</dbReference>
<comment type="catalytic activity">
    <reaction evidence="7">
        <text>2 GTP = 3',3'-c-di-GMP + 2 diphosphate</text>
        <dbReference type="Rhea" id="RHEA:24898"/>
        <dbReference type="ChEBI" id="CHEBI:33019"/>
        <dbReference type="ChEBI" id="CHEBI:37565"/>
        <dbReference type="ChEBI" id="CHEBI:58805"/>
        <dbReference type="EC" id="2.7.7.65"/>
    </reaction>
</comment>
<organism evidence="10 11">
    <name type="scientific">Paracoccus liaowanqingii</name>
    <dbReference type="NCBI Taxonomy" id="2560053"/>
    <lineage>
        <taxon>Bacteria</taxon>
        <taxon>Pseudomonadati</taxon>
        <taxon>Pseudomonadota</taxon>
        <taxon>Alphaproteobacteria</taxon>
        <taxon>Rhodobacterales</taxon>
        <taxon>Paracoccaceae</taxon>
        <taxon>Paracoccus</taxon>
    </lineage>
</organism>
<dbReference type="FunFam" id="3.30.70.270:FF:000001">
    <property type="entry name" value="Diguanylate cyclase domain protein"/>
    <property type="match status" value="1"/>
</dbReference>
<gene>
    <name evidence="10" type="ORF">E4191_11740</name>
</gene>
<dbReference type="KEGG" id="plia:E4191_11740"/>
<feature type="domain" description="GGDEF" evidence="9">
    <location>
        <begin position="237"/>
        <end position="369"/>
    </location>
</feature>
<keyword evidence="5 8" id="KW-1133">Transmembrane helix</keyword>
<dbReference type="Pfam" id="PF00990">
    <property type="entry name" value="GGDEF"/>
    <property type="match status" value="1"/>
</dbReference>
<dbReference type="InterPro" id="IPR043128">
    <property type="entry name" value="Rev_trsase/Diguanyl_cyclase"/>
</dbReference>
<dbReference type="Proteomes" id="UP000296374">
    <property type="component" value="Chromosome"/>
</dbReference>
<protein>
    <recommendedName>
        <fullName evidence="2">diguanylate cyclase</fullName>
        <ecNumber evidence="2">2.7.7.65</ecNumber>
    </recommendedName>
</protein>
<evidence type="ECO:0000256" key="7">
    <source>
        <dbReference type="ARBA" id="ARBA00034247"/>
    </source>
</evidence>
<dbReference type="PROSITE" id="PS50887">
    <property type="entry name" value="GGDEF"/>
    <property type="match status" value="1"/>
</dbReference>
<dbReference type="GO" id="GO:0005886">
    <property type="term" value="C:plasma membrane"/>
    <property type="evidence" value="ECO:0007669"/>
    <property type="project" value="UniProtKB-SubCell"/>
</dbReference>
<dbReference type="Pfam" id="PF07694">
    <property type="entry name" value="5TM-5TMR_LYT"/>
    <property type="match status" value="1"/>
</dbReference>
<dbReference type="GO" id="GO:0043709">
    <property type="term" value="P:cell adhesion involved in single-species biofilm formation"/>
    <property type="evidence" value="ECO:0007669"/>
    <property type="project" value="TreeGrafter"/>
</dbReference>
<sequence>MTTIMCKTSGCVIVDSTMQQFLILVNTLGVMSICTVVYSLLQRQVPDRVLRALFVGLSFGAAAMVVMVQPIYLAPGIQADTRGAFVGMAMAFGGPLAAAVTVTLAILTRLLIGGQGALTGVVVILATAACAGLWFAVYRSARKRNWQAWILLSVASSLPTYLALHRYADTGEQLKVFLAVLIGALMICFGKMLETEQRRGRRERELARAAATDALTGLPNRRALENYTRELEEAGAQDVTLLLLDVDHFKRINDDYGHDEGDRVLQGIAAAIKGTIREGDFAARIGGEEFAVVVRTNDISTGQQVAERFRQAVQVPYGPPSERRISTISVGGFSFNRKPFSYLDGYKLADLALYQSKAEGRNRATITPYLQAA</sequence>
<name>A0A4P7HPT3_9RHOB</name>
<dbReference type="InterPro" id="IPR029787">
    <property type="entry name" value="Nucleotide_cyclase"/>
</dbReference>
<reference evidence="11" key="1">
    <citation type="submission" date="2019-03" db="EMBL/GenBank/DDBJ databases">
        <authorList>
            <person name="Li J."/>
        </authorList>
    </citation>
    <scope>NUCLEOTIDE SEQUENCE [LARGE SCALE GENOMIC DNA]</scope>
    <source>
        <strain evidence="11">2251</strain>
    </source>
</reference>
<dbReference type="SUPFAM" id="SSF55073">
    <property type="entry name" value="Nucleotide cyclase"/>
    <property type="match status" value="1"/>
</dbReference>
<dbReference type="GO" id="GO:1902201">
    <property type="term" value="P:negative regulation of bacterial-type flagellum-dependent cell motility"/>
    <property type="evidence" value="ECO:0007669"/>
    <property type="project" value="TreeGrafter"/>
</dbReference>
<dbReference type="GO" id="GO:0000155">
    <property type="term" value="F:phosphorelay sensor kinase activity"/>
    <property type="evidence" value="ECO:0007669"/>
    <property type="project" value="InterPro"/>
</dbReference>
<dbReference type="EC" id="2.7.7.65" evidence="2"/>
<dbReference type="InterPro" id="IPR050469">
    <property type="entry name" value="Diguanylate_Cyclase"/>
</dbReference>
<evidence type="ECO:0000313" key="11">
    <source>
        <dbReference type="Proteomes" id="UP000296374"/>
    </source>
</evidence>
<dbReference type="NCBIfam" id="TIGR00254">
    <property type="entry name" value="GGDEF"/>
    <property type="match status" value="1"/>
</dbReference>
<evidence type="ECO:0000256" key="8">
    <source>
        <dbReference type="SAM" id="Phobius"/>
    </source>
</evidence>
<evidence type="ECO:0000313" key="10">
    <source>
        <dbReference type="EMBL" id="QBX35291.2"/>
    </source>
</evidence>
<feature type="transmembrane region" description="Helical" evidence="8">
    <location>
        <begin position="53"/>
        <end position="73"/>
    </location>
</feature>
<evidence type="ECO:0000256" key="3">
    <source>
        <dbReference type="ARBA" id="ARBA00022475"/>
    </source>
</evidence>
<dbReference type="Gene3D" id="3.30.70.270">
    <property type="match status" value="1"/>
</dbReference>
<keyword evidence="3" id="KW-1003">Cell membrane</keyword>
<dbReference type="GO" id="GO:0071555">
    <property type="term" value="P:cell wall organization"/>
    <property type="evidence" value="ECO:0007669"/>
    <property type="project" value="InterPro"/>
</dbReference>
<dbReference type="SMART" id="SM00267">
    <property type="entry name" value="GGDEF"/>
    <property type="match status" value="1"/>
</dbReference>
<comment type="subcellular location">
    <subcellularLocation>
        <location evidence="1">Cell membrane</location>
        <topology evidence="1">Multi-pass membrane protein</topology>
    </subcellularLocation>
</comment>
<dbReference type="PANTHER" id="PTHR45138:SF9">
    <property type="entry name" value="DIGUANYLATE CYCLASE DGCM-RELATED"/>
    <property type="match status" value="1"/>
</dbReference>
<evidence type="ECO:0000256" key="1">
    <source>
        <dbReference type="ARBA" id="ARBA00004651"/>
    </source>
</evidence>
<dbReference type="CDD" id="cd01949">
    <property type="entry name" value="GGDEF"/>
    <property type="match status" value="1"/>
</dbReference>
<evidence type="ECO:0000256" key="2">
    <source>
        <dbReference type="ARBA" id="ARBA00012528"/>
    </source>
</evidence>
<feature type="transmembrane region" description="Helical" evidence="8">
    <location>
        <begin position="174"/>
        <end position="193"/>
    </location>
</feature>
<feature type="transmembrane region" description="Helical" evidence="8">
    <location>
        <begin position="85"/>
        <end position="112"/>
    </location>
</feature>
<keyword evidence="4 8" id="KW-0812">Transmembrane</keyword>
<feature type="transmembrane region" description="Helical" evidence="8">
    <location>
        <begin position="118"/>
        <end position="137"/>
    </location>
</feature>
<dbReference type="EMBL" id="CP038439">
    <property type="protein sequence ID" value="QBX35291.2"/>
    <property type="molecule type" value="Genomic_DNA"/>
</dbReference>
<evidence type="ECO:0000256" key="6">
    <source>
        <dbReference type="ARBA" id="ARBA00023136"/>
    </source>
</evidence>
<evidence type="ECO:0000256" key="5">
    <source>
        <dbReference type="ARBA" id="ARBA00022989"/>
    </source>
</evidence>
<dbReference type="InterPro" id="IPR011620">
    <property type="entry name" value="Sig_transdc_His_kinase_LytS_TM"/>
</dbReference>
<dbReference type="InterPro" id="IPR000160">
    <property type="entry name" value="GGDEF_dom"/>
</dbReference>
<dbReference type="GO" id="GO:0052621">
    <property type="term" value="F:diguanylate cyclase activity"/>
    <property type="evidence" value="ECO:0007669"/>
    <property type="project" value="UniProtKB-EC"/>
</dbReference>
<feature type="transmembrane region" description="Helical" evidence="8">
    <location>
        <begin position="21"/>
        <end position="41"/>
    </location>
</feature>
<proteinExistence type="predicted"/>